<evidence type="ECO:0000313" key="2">
    <source>
        <dbReference type="Proteomes" id="UP001374535"/>
    </source>
</evidence>
<proteinExistence type="predicted"/>
<keyword evidence="2" id="KW-1185">Reference proteome</keyword>
<protein>
    <submittedName>
        <fullName evidence="1">Uncharacterized protein</fullName>
    </submittedName>
</protein>
<evidence type="ECO:0000313" key="1">
    <source>
        <dbReference type="EMBL" id="WVZ07380.1"/>
    </source>
</evidence>
<name>A0AAQ3NC54_VIGMU</name>
<organism evidence="1 2">
    <name type="scientific">Vigna mungo</name>
    <name type="common">Black gram</name>
    <name type="synonym">Phaseolus mungo</name>
    <dbReference type="NCBI Taxonomy" id="3915"/>
    <lineage>
        <taxon>Eukaryota</taxon>
        <taxon>Viridiplantae</taxon>
        <taxon>Streptophyta</taxon>
        <taxon>Embryophyta</taxon>
        <taxon>Tracheophyta</taxon>
        <taxon>Spermatophyta</taxon>
        <taxon>Magnoliopsida</taxon>
        <taxon>eudicotyledons</taxon>
        <taxon>Gunneridae</taxon>
        <taxon>Pentapetalae</taxon>
        <taxon>rosids</taxon>
        <taxon>fabids</taxon>
        <taxon>Fabales</taxon>
        <taxon>Fabaceae</taxon>
        <taxon>Papilionoideae</taxon>
        <taxon>50 kb inversion clade</taxon>
        <taxon>NPAAA clade</taxon>
        <taxon>indigoferoid/millettioid clade</taxon>
        <taxon>Phaseoleae</taxon>
        <taxon>Vigna</taxon>
    </lineage>
</organism>
<dbReference type="AlphaFoldDB" id="A0AAQ3NC54"/>
<sequence length="107" mass="12316">IGKCVWDVLLNSFHEQIKTRIENQQNQEEKIYINTLKSTVENATESVESSKNGETNLMTKRFSKFLICRRKTNLNFAGSKGHSRKQDLKKKMNAEVKSASILNNKNI</sequence>
<dbReference type="EMBL" id="CP144695">
    <property type="protein sequence ID" value="WVZ07380.1"/>
    <property type="molecule type" value="Genomic_DNA"/>
</dbReference>
<reference evidence="1 2" key="1">
    <citation type="journal article" date="2023" name="Life. Sci Alliance">
        <title>Evolutionary insights into 3D genome organization and epigenetic landscape of Vigna mungo.</title>
        <authorList>
            <person name="Junaid A."/>
            <person name="Singh B."/>
            <person name="Bhatia S."/>
        </authorList>
    </citation>
    <scope>NUCLEOTIDE SEQUENCE [LARGE SCALE GENOMIC DNA]</scope>
    <source>
        <strain evidence="1">Urdbean</strain>
    </source>
</reference>
<accession>A0AAQ3NC54</accession>
<gene>
    <name evidence="1" type="ORF">V8G54_020726</name>
</gene>
<dbReference type="Proteomes" id="UP001374535">
    <property type="component" value="Chromosome 6"/>
</dbReference>
<feature type="non-terminal residue" evidence="1">
    <location>
        <position position="1"/>
    </location>
</feature>